<dbReference type="STRING" id="437022.CC99x_00686"/>
<dbReference type="InterPro" id="IPR050486">
    <property type="entry name" value="Mannose-1P_guanyltransferase"/>
</dbReference>
<reference evidence="2" key="1">
    <citation type="submission" date="2015-09" db="EMBL/GenBank/DDBJ databases">
        <title>Draft Genome Sequences of Two Novel Amoeba-resistant Intranuclear Bacteria, Candidatus Berkiella cookevillensis and Candidatus Berkiella aquae.</title>
        <authorList>
            <person name="Mehari Y.T."/>
            <person name="Arivett B.A."/>
            <person name="Farone A.L."/>
            <person name="Gunderson J.H."/>
            <person name="Farone M.B."/>
        </authorList>
    </citation>
    <scope>NUCLEOTIDE SEQUENCE [LARGE SCALE GENOMIC DNA]</scope>
    <source>
        <strain evidence="2">CC99</strain>
    </source>
</reference>
<dbReference type="GO" id="GO:0016779">
    <property type="term" value="F:nucleotidyltransferase activity"/>
    <property type="evidence" value="ECO:0007669"/>
    <property type="project" value="UniProtKB-KW"/>
</dbReference>
<evidence type="ECO:0000313" key="4">
    <source>
        <dbReference type="Proteomes" id="UP000051494"/>
    </source>
</evidence>
<keyword evidence="2" id="KW-0548">Nucleotidyltransferase</keyword>
<gene>
    <name evidence="2" type="primary">hddC_2</name>
    <name evidence="3" type="ORF">CC99x_001990</name>
    <name evidence="2" type="ORF">CC99x_00686</name>
</gene>
<dbReference type="InterPro" id="IPR029044">
    <property type="entry name" value="Nucleotide-diphossugar_trans"/>
</dbReference>
<dbReference type="Gene3D" id="3.90.550.10">
    <property type="entry name" value="Spore Coat Polysaccharide Biosynthesis Protein SpsA, Chain A"/>
    <property type="match status" value="1"/>
</dbReference>
<reference evidence="3" key="2">
    <citation type="journal article" date="2016" name="Genome Announc.">
        <title>Draft Genome Sequences of Two Novel Amoeba-Resistant Intranuclear Bacteria, 'Candidatus Berkiella cookevillensis' and 'Candidatus Berkiella aquae'.</title>
        <authorList>
            <person name="Mehari Y.T."/>
            <person name="Arivett B.A."/>
            <person name="Farone A.L."/>
            <person name="Gunderson J.H."/>
            <person name="Farone M.B."/>
        </authorList>
    </citation>
    <scope>NUCLEOTIDE SEQUENCE</scope>
    <source>
        <strain evidence="3">CC99</strain>
    </source>
</reference>
<evidence type="ECO:0000259" key="1">
    <source>
        <dbReference type="Pfam" id="PF00483"/>
    </source>
</evidence>
<keyword evidence="4" id="KW-1185">Reference proteome</keyword>
<evidence type="ECO:0000313" key="3">
    <source>
        <dbReference type="EMBL" id="MCS5707669.1"/>
    </source>
</evidence>
<sequence>MIAIVLVGGKHNIISETNPETPLGLLPIAGEPVISWITKWLKQQGFKHIIFSAGFGAEKITAWANQISSQQNDFFIDVVTEPRPLGTAGAAAFCVRRYPSSTILVANGDSLLLTNLKPSLRKLHNDPNLDGIIMGAKVANAGRYGSLECDSENRLIGFHEKKSGTDVVNAGVYLLRSHLLEDLNADKEISLEYDCFPAWLNAGKEIHVARCSDPFIDMGSTEALKSAEEQIVRYQALITDDTVESL</sequence>
<dbReference type="Pfam" id="PF00483">
    <property type="entry name" value="NTP_transferase"/>
    <property type="match status" value="1"/>
</dbReference>
<dbReference type="EMBL" id="LKHV02000001">
    <property type="protein sequence ID" value="MCS5707669.1"/>
    <property type="molecule type" value="Genomic_DNA"/>
</dbReference>
<protein>
    <submittedName>
        <fullName evidence="2">D-glycero-alpha-D-manno-heptose 1-phosphate guanylyltransferase</fullName>
        <ecNumber evidence="2">2.7.7.71</ecNumber>
    </submittedName>
</protein>
<dbReference type="EMBL" id="LKHV01000002">
    <property type="protein sequence ID" value="KRG19672.1"/>
    <property type="molecule type" value="Genomic_DNA"/>
</dbReference>
<proteinExistence type="predicted"/>
<dbReference type="EC" id="2.7.7.71" evidence="2"/>
<dbReference type="SUPFAM" id="SSF53448">
    <property type="entry name" value="Nucleotide-diphospho-sugar transferases"/>
    <property type="match status" value="1"/>
</dbReference>
<name>A0A0Q9YUE6_9GAMM</name>
<keyword evidence="2" id="KW-0808">Transferase</keyword>
<dbReference type="RefSeq" id="WP_057623661.1">
    <property type="nucleotide sequence ID" value="NZ_LKHV02000001.1"/>
</dbReference>
<accession>A0A0Q9YUE6</accession>
<dbReference type="PANTHER" id="PTHR22572">
    <property type="entry name" value="SUGAR-1-PHOSPHATE GUANYL TRANSFERASE"/>
    <property type="match status" value="1"/>
</dbReference>
<comment type="caution">
    <text evidence="2">The sequence shown here is derived from an EMBL/GenBank/DDBJ whole genome shotgun (WGS) entry which is preliminary data.</text>
</comment>
<evidence type="ECO:0000313" key="2">
    <source>
        <dbReference type="EMBL" id="KRG19672.1"/>
    </source>
</evidence>
<feature type="domain" description="Nucleotidyl transferase" evidence="1">
    <location>
        <begin position="3"/>
        <end position="231"/>
    </location>
</feature>
<dbReference type="OrthoDB" id="9788272at2"/>
<dbReference type="Proteomes" id="UP000051494">
    <property type="component" value="Unassembled WGS sequence"/>
</dbReference>
<reference evidence="3" key="3">
    <citation type="submission" date="2021-06" db="EMBL/GenBank/DDBJ databases">
        <title>Genomic Description and Analysis of Intracellular Bacteria, Candidatus Berkiella cookevillensis and Candidatus Berkiella aquae.</title>
        <authorList>
            <person name="Kidane D.T."/>
            <person name="Mehari Y.T."/>
            <person name="Rice F.C."/>
            <person name="Arivett B.A."/>
            <person name="Farone A.L."/>
            <person name="Berk S.G."/>
            <person name="Farone M.B."/>
        </authorList>
    </citation>
    <scope>NUCLEOTIDE SEQUENCE</scope>
    <source>
        <strain evidence="3">CC99</strain>
    </source>
</reference>
<organism evidence="2">
    <name type="scientific">Candidatus Berkiella cookevillensis</name>
    <dbReference type="NCBI Taxonomy" id="437022"/>
    <lineage>
        <taxon>Bacteria</taxon>
        <taxon>Pseudomonadati</taxon>
        <taxon>Pseudomonadota</taxon>
        <taxon>Gammaproteobacteria</taxon>
        <taxon>Candidatus Berkiellales</taxon>
        <taxon>Candidatus Berkiellaceae</taxon>
        <taxon>Candidatus Berkiella</taxon>
    </lineage>
</organism>
<dbReference type="InterPro" id="IPR005835">
    <property type="entry name" value="NTP_transferase_dom"/>
</dbReference>
<dbReference type="AlphaFoldDB" id="A0A0Q9YUE6"/>